<dbReference type="EMBL" id="DTKJ01000004">
    <property type="protein sequence ID" value="HGZ10649.1"/>
    <property type="molecule type" value="Genomic_DNA"/>
</dbReference>
<dbReference type="SUPFAM" id="SSF89095">
    <property type="entry name" value="GatB/YqeY motif"/>
    <property type="match status" value="1"/>
</dbReference>
<dbReference type="InterPro" id="IPR019004">
    <property type="entry name" value="YqeY/Aim41"/>
</dbReference>
<dbReference type="InterPro" id="IPR042184">
    <property type="entry name" value="YqeY/Aim41_N"/>
</dbReference>
<organism evidence="1">
    <name type="scientific">Desulfobacca acetoxidans</name>
    <dbReference type="NCBI Taxonomy" id="60893"/>
    <lineage>
        <taxon>Bacteria</taxon>
        <taxon>Pseudomonadati</taxon>
        <taxon>Thermodesulfobacteriota</taxon>
        <taxon>Desulfobaccia</taxon>
        <taxon>Desulfobaccales</taxon>
        <taxon>Desulfobaccaceae</taxon>
        <taxon>Desulfobacca</taxon>
    </lineage>
</organism>
<dbReference type="InterPro" id="IPR003789">
    <property type="entry name" value="Asn/Gln_tRNA_amidoTrase-B-like"/>
</dbReference>
<reference evidence="1" key="1">
    <citation type="journal article" date="2020" name="mSystems">
        <title>Genome- and Community-Level Interaction Insights into Carbon Utilization and Element Cycling Functions of Hydrothermarchaeota in Hydrothermal Sediment.</title>
        <authorList>
            <person name="Zhou Z."/>
            <person name="Liu Y."/>
            <person name="Xu W."/>
            <person name="Pan J."/>
            <person name="Luo Z.H."/>
            <person name="Li M."/>
        </authorList>
    </citation>
    <scope>NUCLEOTIDE SEQUENCE [LARGE SCALE GENOMIC DNA]</scope>
    <source>
        <strain evidence="1">SpSt-853</strain>
    </source>
</reference>
<sequence length="148" mass="16688">MSLTERLDQAFREALKTKQQTVLSTLRMLKTAIRHKEVELRHPLSDAEVLQVIRSQAKQRRDAMAEYHKAGRQDLAHKEEEELNILLSFLPAQLGPEELEREVARVISQVGAQGPKDLGRVMKTAMAELAGRADGKVVQEIARRLLGT</sequence>
<evidence type="ECO:0000313" key="1">
    <source>
        <dbReference type="EMBL" id="HGZ10649.1"/>
    </source>
</evidence>
<dbReference type="Gene3D" id="1.10.1510.10">
    <property type="entry name" value="Uncharacterised protein YqeY/AIM41 PF09424, N-terminal domain"/>
    <property type="match status" value="1"/>
</dbReference>
<dbReference type="InterPro" id="IPR023168">
    <property type="entry name" value="GatB_Yqey_C_2"/>
</dbReference>
<proteinExistence type="predicted"/>
<dbReference type="Gene3D" id="1.10.10.410">
    <property type="match status" value="1"/>
</dbReference>
<dbReference type="AlphaFoldDB" id="A0A7C5AKE8"/>
<dbReference type="PANTHER" id="PTHR28055">
    <property type="entry name" value="ALTERED INHERITANCE OF MITOCHONDRIA PROTEIN 41, MITOCHONDRIAL"/>
    <property type="match status" value="1"/>
</dbReference>
<gene>
    <name evidence="1" type="ORF">ENW48_00330</name>
</gene>
<dbReference type="PANTHER" id="PTHR28055:SF1">
    <property type="entry name" value="ALTERED INHERITANCE OF MITOCHONDRIA PROTEIN 41, MITOCHONDRIAL"/>
    <property type="match status" value="1"/>
</dbReference>
<name>A0A7C5AKE8_9BACT</name>
<comment type="caution">
    <text evidence="1">The sequence shown here is derived from an EMBL/GenBank/DDBJ whole genome shotgun (WGS) entry which is preliminary data.</text>
</comment>
<dbReference type="GO" id="GO:0016884">
    <property type="term" value="F:carbon-nitrogen ligase activity, with glutamine as amido-N-donor"/>
    <property type="evidence" value="ECO:0007669"/>
    <property type="project" value="InterPro"/>
</dbReference>
<accession>A0A7C5AKE8</accession>
<protein>
    <submittedName>
        <fullName evidence="1">GatB/YqeY domain-containing protein</fullName>
    </submittedName>
</protein>
<dbReference type="Pfam" id="PF09424">
    <property type="entry name" value="YqeY"/>
    <property type="match status" value="1"/>
</dbReference>